<evidence type="ECO:0000256" key="13">
    <source>
        <dbReference type="ARBA" id="ARBA00077538"/>
    </source>
</evidence>
<name>A0AAI9VB90_9PEZI</name>
<evidence type="ECO:0000256" key="4">
    <source>
        <dbReference type="ARBA" id="ARBA00022559"/>
    </source>
</evidence>
<organism evidence="16 17">
    <name type="scientific">Colletotrichum cuscutae</name>
    <dbReference type="NCBI Taxonomy" id="1209917"/>
    <lineage>
        <taxon>Eukaryota</taxon>
        <taxon>Fungi</taxon>
        <taxon>Dikarya</taxon>
        <taxon>Ascomycota</taxon>
        <taxon>Pezizomycotina</taxon>
        <taxon>Sordariomycetes</taxon>
        <taxon>Hypocreomycetidae</taxon>
        <taxon>Glomerellales</taxon>
        <taxon>Glomerellaceae</taxon>
        <taxon>Colletotrichum</taxon>
        <taxon>Colletotrichum acutatum species complex</taxon>
    </lineage>
</organism>
<dbReference type="AlphaFoldDB" id="A0AAI9VB90"/>
<feature type="compositionally biased region" description="Polar residues" evidence="14">
    <location>
        <begin position="411"/>
        <end position="438"/>
    </location>
</feature>
<evidence type="ECO:0000256" key="8">
    <source>
        <dbReference type="ARBA" id="ARBA00023242"/>
    </source>
</evidence>
<keyword evidence="9" id="KW-0676">Redox-active center</keyword>
<dbReference type="InterPro" id="IPR000866">
    <property type="entry name" value="AhpC/TSA"/>
</dbReference>
<dbReference type="PANTHER" id="PTHR37325">
    <property type="entry name" value="OXIDOREDUCTASE 21 KDA SUBUNIT, PUTATIVE (AFU_ORTHOLOGUE AFUA_4G05910)-RELATED"/>
    <property type="match status" value="1"/>
</dbReference>
<gene>
    <name evidence="16" type="ORF">CCUS01_00435</name>
</gene>
<evidence type="ECO:0000313" key="17">
    <source>
        <dbReference type="Proteomes" id="UP001239213"/>
    </source>
</evidence>
<dbReference type="GO" id="GO:0008379">
    <property type="term" value="F:thioredoxin peroxidase activity"/>
    <property type="evidence" value="ECO:0007669"/>
    <property type="project" value="UniProtKB-ARBA"/>
</dbReference>
<evidence type="ECO:0000256" key="14">
    <source>
        <dbReference type="SAM" id="MobiDB-lite"/>
    </source>
</evidence>
<evidence type="ECO:0000256" key="5">
    <source>
        <dbReference type="ARBA" id="ARBA00022862"/>
    </source>
</evidence>
<evidence type="ECO:0000256" key="9">
    <source>
        <dbReference type="ARBA" id="ARBA00023284"/>
    </source>
</evidence>
<evidence type="ECO:0000259" key="15">
    <source>
        <dbReference type="PROSITE" id="PS51352"/>
    </source>
</evidence>
<keyword evidence="4" id="KW-0575">Peroxidase</keyword>
<dbReference type="EMBL" id="MPDP01000112">
    <property type="protein sequence ID" value="KAK1479881.1"/>
    <property type="molecule type" value="Genomic_DNA"/>
</dbReference>
<dbReference type="Gene3D" id="3.40.30.10">
    <property type="entry name" value="Glutaredoxin"/>
    <property type="match status" value="1"/>
</dbReference>
<dbReference type="GO" id="GO:0034599">
    <property type="term" value="P:cellular response to oxidative stress"/>
    <property type="evidence" value="ECO:0007669"/>
    <property type="project" value="UniProtKB-ARBA"/>
</dbReference>
<evidence type="ECO:0000256" key="1">
    <source>
        <dbReference type="ARBA" id="ARBA00004123"/>
    </source>
</evidence>
<evidence type="ECO:0000313" key="16">
    <source>
        <dbReference type="EMBL" id="KAK1479881.1"/>
    </source>
</evidence>
<dbReference type="InterPro" id="IPR036249">
    <property type="entry name" value="Thioredoxin-like_sf"/>
</dbReference>
<keyword evidence="6" id="KW-0560">Oxidoreductase</keyword>
<dbReference type="FunFam" id="3.40.30.10:FF:000157">
    <property type="entry name" value="DOT5p Nuclear thiol peroxidase"/>
    <property type="match status" value="1"/>
</dbReference>
<comment type="caution">
    <text evidence="16">The sequence shown here is derived from an EMBL/GenBank/DDBJ whole genome shotgun (WGS) entry which is preliminary data.</text>
</comment>
<reference evidence="16" key="1">
    <citation type="submission" date="2016-11" db="EMBL/GenBank/DDBJ databases">
        <title>The genome sequence of Colletotrichum cuscutae.</title>
        <authorList>
            <person name="Baroncelli R."/>
        </authorList>
    </citation>
    <scope>NUCLEOTIDE SEQUENCE</scope>
    <source>
        <strain evidence="16">IMI 304802</strain>
    </source>
</reference>
<comment type="subunit">
    <text evidence="2">Monomer.</text>
</comment>
<dbReference type="CDD" id="cd03017">
    <property type="entry name" value="PRX_BCP"/>
    <property type="match status" value="1"/>
</dbReference>
<evidence type="ECO:0000256" key="6">
    <source>
        <dbReference type="ARBA" id="ARBA00023002"/>
    </source>
</evidence>
<evidence type="ECO:0000256" key="3">
    <source>
        <dbReference type="ARBA" id="ARBA00013017"/>
    </source>
</evidence>
<evidence type="ECO:0000256" key="2">
    <source>
        <dbReference type="ARBA" id="ARBA00011245"/>
    </source>
</evidence>
<dbReference type="InterPro" id="IPR016813">
    <property type="entry name" value="NADH_Ub_cplx-1_21kDa"/>
</dbReference>
<dbReference type="Pfam" id="PF00578">
    <property type="entry name" value="AhpC-TSA"/>
    <property type="match status" value="1"/>
</dbReference>
<dbReference type="EC" id="1.11.1.24" evidence="3"/>
<feature type="compositionally biased region" description="Basic and acidic residues" evidence="14">
    <location>
        <begin position="342"/>
        <end position="365"/>
    </location>
</feature>
<keyword evidence="8" id="KW-0539">Nucleus</keyword>
<evidence type="ECO:0000256" key="7">
    <source>
        <dbReference type="ARBA" id="ARBA00023157"/>
    </source>
</evidence>
<comment type="similarity">
    <text evidence="11">Belongs to the peroxiredoxin family. BCP/PrxQ subfamily.</text>
</comment>
<keyword evidence="5" id="KW-0049">Antioxidant</keyword>
<dbReference type="SUPFAM" id="SSF52833">
    <property type="entry name" value="Thioredoxin-like"/>
    <property type="match status" value="1"/>
</dbReference>
<comment type="subcellular location">
    <subcellularLocation>
        <location evidence="1">Nucleus</location>
    </subcellularLocation>
</comment>
<evidence type="ECO:0000256" key="10">
    <source>
        <dbReference type="ARBA" id="ARBA00032824"/>
    </source>
</evidence>
<comment type="catalytic activity">
    <reaction evidence="12">
        <text>a hydroperoxide + [thioredoxin]-dithiol = an alcohol + [thioredoxin]-disulfide + H2O</text>
        <dbReference type="Rhea" id="RHEA:62620"/>
        <dbReference type="Rhea" id="RHEA-COMP:10698"/>
        <dbReference type="Rhea" id="RHEA-COMP:10700"/>
        <dbReference type="ChEBI" id="CHEBI:15377"/>
        <dbReference type="ChEBI" id="CHEBI:29950"/>
        <dbReference type="ChEBI" id="CHEBI:30879"/>
        <dbReference type="ChEBI" id="CHEBI:35924"/>
        <dbReference type="ChEBI" id="CHEBI:50058"/>
        <dbReference type="EC" id="1.11.1.24"/>
    </reaction>
</comment>
<keyword evidence="7" id="KW-1015">Disulfide bond</keyword>
<feature type="domain" description="Thioredoxin" evidence="15">
    <location>
        <begin position="156"/>
        <end position="316"/>
    </location>
</feature>
<dbReference type="PROSITE" id="PS51352">
    <property type="entry name" value="THIOREDOXIN_2"/>
    <property type="match status" value="1"/>
</dbReference>
<feature type="region of interest" description="Disordered" evidence="14">
    <location>
        <begin position="399"/>
        <end position="438"/>
    </location>
</feature>
<dbReference type="Proteomes" id="UP001239213">
    <property type="component" value="Unassembled WGS sequence"/>
</dbReference>
<keyword evidence="17" id="KW-1185">Reference proteome</keyword>
<proteinExistence type="inferred from homology"/>
<feature type="region of interest" description="Disordered" evidence="14">
    <location>
        <begin position="100"/>
        <end position="160"/>
    </location>
</feature>
<dbReference type="InterPro" id="IPR013766">
    <property type="entry name" value="Thioredoxin_domain"/>
</dbReference>
<protein>
    <recommendedName>
        <fullName evidence="3">thioredoxin-dependent peroxiredoxin</fullName>
        <ecNumber evidence="3">1.11.1.24</ecNumber>
    </recommendedName>
    <alternativeName>
        <fullName evidence="13">Nuclear thiol peroxidase</fullName>
    </alternativeName>
    <alternativeName>
        <fullName evidence="10">Thioredoxin peroxidase</fullName>
    </alternativeName>
</protein>
<feature type="compositionally biased region" description="Basic and acidic residues" evidence="14">
    <location>
        <begin position="120"/>
        <end position="150"/>
    </location>
</feature>
<dbReference type="CDD" id="cd22849">
    <property type="entry name" value="NuzM"/>
    <property type="match status" value="1"/>
</dbReference>
<evidence type="ECO:0000256" key="12">
    <source>
        <dbReference type="ARBA" id="ARBA00049091"/>
    </source>
</evidence>
<dbReference type="GO" id="GO:0005634">
    <property type="term" value="C:nucleus"/>
    <property type="evidence" value="ECO:0007669"/>
    <property type="project" value="UniProtKB-SubCell"/>
</dbReference>
<dbReference type="PANTHER" id="PTHR37325:SF1">
    <property type="entry name" value="OXIDOREDUCTASE 21 KDA SUBUNIT, PUTATIVE (AFU_ORTHOLOGUE AFUA_4G05910)-RELATED"/>
    <property type="match status" value="1"/>
</dbReference>
<sequence>MQQRNTAGHLHRISPLDVLFDLLFTSQLPSIPVTPSHLLQFRILFPSHLDRITSASPLFKSHTLCDLPIVYLHTDTRTHHTQHISQLSLYTTMPVELRKRKAPEPAPAPAPKKASSKVAKAAEKVKGAVKGKAEKPAEKPVEKVAEKPVEKPAAANGSGKKVKAVKGETIDLDGFGGDIETNDGEKTTLKELVDKSKAGVVLFTYPKASTPGCTKQACLFRDSYEPLTKTGFAIYGLSMDSPKANTTFKEKQKLPYPLLCDPKATLIAAIGLKKPPKSTQRGVFVVDKAGKVLIAEPGSPAGTVDVVTALIEGGDVDGAEEAATEAPAADAKEEEEAANGEAKADEEKKEDAADEAEKKDEKKDDGEVDTLVQELVVLGCKFKHGYCFDRQNLGPPVPCQKLEHSLPSPEPHNQPQAGHRTVCQSKPTNPKSPLHRLQTSPKMASKAIAKAAAGGLVEISQKHTLQSTGIWERIRRSLAIDPNRSSGVPLNPTFRNPAPGANDPLAYDDPVTVPAGDIADNPYWKRDARRNYPAISVVSQADVVGLLAVGSAANPRVELIGEAGEKALVAAKEEGKTTGIAAYLEKNAAQGAVEASKEALFTNGLPPTPSGEDLKSGKWDVHKYKVNEEQTYGEG</sequence>
<evidence type="ECO:0000256" key="11">
    <source>
        <dbReference type="ARBA" id="ARBA00038489"/>
    </source>
</evidence>
<feature type="region of interest" description="Disordered" evidence="14">
    <location>
        <begin position="319"/>
        <end position="367"/>
    </location>
</feature>
<accession>A0AAI9VB90</accession>